<feature type="compositionally biased region" description="Polar residues" evidence="1">
    <location>
        <begin position="52"/>
        <end position="63"/>
    </location>
</feature>
<evidence type="ECO:0000313" key="2">
    <source>
        <dbReference type="EMBL" id="OEU99308.1"/>
    </source>
</evidence>
<sequence>MDGTTKVARWLLVLFLAPVCWGLFQLAGALPSAQTPRCPGTVLDEDGEELPQTQLRPGQTCHTQDGLRPTGSRTFEEAENLRAQEQRELLAEGALFTFYGAGGLALVLGRLGPPWRRPERGQHTRSEADGDTG</sequence>
<feature type="compositionally biased region" description="Basic and acidic residues" evidence="1">
    <location>
        <begin position="116"/>
        <end position="133"/>
    </location>
</feature>
<proteinExistence type="predicted"/>
<evidence type="ECO:0000313" key="3">
    <source>
        <dbReference type="Proteomes" id="UP000175829"/>
    </source>
</evidence>
<evidence type="ECO:0000256" key="1">
    <source>
        <dbReference type="SAM" id="MobiDB-lite"/>
    </source>
</evidence>
<feature type="region of interest" description="Disordered" evidence="1">
    <location>
        <begin position="52"/>
        <end position="71"/>
    </location>
</feature>
<dbReference type="Proteomes" id="UP000175829">
    <property type="component" value="Unassembled WGS sequence"/>
</dbReference>
<name>A0A1E7K5U8_9ACTN</name>
<dbReference type="AlphaFoldDB" id="A0A1E7K5U8"/>
<dbReference type="PATRIC" id="fig|943816.4.peg.2984"/>
<dbReference type="RefSeq" id="WP_069992223.1">
    <property type="nucleotide sequence ID" value="NZ_LJGV01000022.1"/>
</dbReference>
<protein>
    <submittedName>
        <fullName evidence="2">Uncharacterized protein</fullName>
    </submittedName>
</protein>
<organism evidence="2 3">
    <name type="scientific">Streptomyces qinglanensis</name>
    <dbReference type="NCBI Taxonomy" id="943816"/>
    <lineage>
        <taxon>Bacteria</taxon>
        <taxon>Bacillati</taxon>
        <taxon>Actinomycetota</taxon>
        <taxon>Actinomycetes</taxon>
        <taxon>Kitasatosporales</taxon>
        <taxon>Streptomycetaceae</taxon>
        <taxon>Streptomyces</taxon>
    </lineage>
</organism>
<comment type="caution">
    <text evidence="2">The sequence shown here is derived from an EMBL/GenBank/DDBJ whole genome shotgun (WGS) entry which is preliminary data.</text>
</comment>
<feature type="region of interest" description="Disordered" evidence="1">
    <location>
        <begin position="113"/>
        <end position="133"/>
    </location>
</feature>
<gene>
    <name evidence="2" type="ORF">AN217_17495</name>
</gene>
<reference evidence="2 3" key="1">
    <citation type="journal article" date="2016" name="Front. Microbiol.">
        <title>Comparative Genomics Analysis of Streptomyces Species Reveals Their Adaptation to the Marine Environment and Their Diversity at the Genomic Level.</title>
        <authorList>
            <person name="Tian X."/>
            <person name="Zhang Z."/>
            <person name="Yang T."/>
            <person name="Chen M."/>
            <person name="Li J."/>
            <person name="Chen F."/>
            <person name="Yang J."/>
            <person name="Li W."/>
            <person name="Zhang B."/>
            <person name="Zhang Z."/>
            <person name="Wu J."/>
            <person name="Zhang C."/>
            <person name="Long L."/>
            <person name="Xiao J."/>
        </authorList>
    </citation>
    <scope>NUCLEOTIDE SEQUENCE [LARGE SCALE GENOMIC DNA]</scope>
    <source>
        <strain evidence="2 3">SCSIO M10379</strain>
    </source>
</reference>
<dbReference type="EMBL" id="LJGV01000022">
    <property type="protein sequence ID" value="OEU99308.1"/>
    <property type="molecule type" value="Genomic_DNA"/>
</dbReference>
<accession>A0A1E7K5U8</accession>